<protein>
    <submittedName>
        <fullName evidence="2">Uncharacterized protein</fullName>
    </submittedName>
</protein>
<name>A0A7E4WBA8_PANRE</name>
<keyword evidence="1" id="KW-1185">Reference proteome</keyword>
<evidence type="ECO:0000313" key="2">
    <source>
        <dbReference type="WBParaSite" id="Pan_g8383.t1"/>
    </source>
</evidence>
<dbReference type="AlphaFoldDB" id="A0A7E4WBA8"/>
<dbReference type="WBParaSite" id="Pan_g8383.t1">
    <property type="protein sequence ID" value="Pan_g8383.t1"/>
    <property type="gene ID" value="Pan_g8383"/>
</dbReference>
<reference evidence="2" key="2">
    <citation type="submission" date="2020-10" db="UniProtKB">
        <authorList>
            <consortium name="WormBaseParasite"/>
        </authorList>
    </citation>
    <scope>IDENTIFICATION</scope>
</reference>
<organism evidence="1 2">
    <name type="scientific">Panagrellus redivivus</name>
    <name type="common">Microworm</name>
    <dbReference type="NCBI Taxonomy" id="6233"/>
    <lineage>
        <taxon>Eukaryota</taxon>
        <taxon>Metazoa</taxon>
        <taxon>Ecdysozoa</taxon>
        <taxon>Nematoda</taxon>
        <taxon>Chromadorea</taxon>
        <taxon>Rhabditida</taxon>
        <taxon>Tylenchina</taxon>
        <taxon>Panagrolaimomorpha</taxon>
        <taxon>Panagrolaimoidea</taxon>
        <taxon>Panagrolaimidae</taxon>
        <taxon>Panagrellus</taxon>
    </lineage>
</organism>
<sequence length="142" mass="15928">MKTSMQRVTTASGSAQIYNRHRQMTKNVRIAFQNMPMLYSRIPDLLIRQIISITDKFRQSRALSFEASHCQRSPCGPPGWHTTPSYAGQIVSKCFARALLCSVSSPASIVVIRPVITFSSPRFLSISAFRSVNPWPITGHPF</sequence>
<evidence type="ECO:0000313" key="1">
    <source>
        <dbReference type="Proteomes" id="UP000492821"/>
    </source>
</evidence>
<reference evidence="1" key="1">
    <citation type="journal article" date="2013" name="Genetics">
        <title>The draft genome and transcriptome of Panagrellus redivivus are shaped by the harsh demands of a free-living lifestyle.</title>
        <authorList>
            <person name="Srinivasan J."/>
            <person name="Dillman A.R."/>
            <person name="Macchietto M.G."/>
            <person name="Heikkinen L."/>
            <person name="Lakso M."/>
            <person name="Fracchia K.M."/>
            <person name="Antoshechkin I."/>
            <person name="Mortazavi A."/>
            <person name="Wong G."/>
            <person name="Sternberg P.W."/>
        </authorList>
    </citation>
    <scope>NUCLEOTIDE SEQUENCE [LARGE SCALE GENOMIC DNA]</scope>
    <source>
        <strain evidence="1">MT8872</strain>
    </source>
</reference>
<accession>A0A7E4WBA8</accession>
<proteinExistence type="predicted"/>
<dbReference type="Proteomes" id="UP000492821">
    <property type="component" value="Unassembled WGS sequence"/>
</dbReference>